<keyword evidence="2" id="KW-1185">Reference proteome</keyword>
<organism evidence="1 2">
    <name type="scientific">Spiromyces aspiralis</name>
    <dbReference type="NCBI Taxonomy" id="68401"/>
    <lineage>
        <taxon>Eukaryota</taxon>
        <taxon>Fungi</taxon>
        <taxon>Fungi incertae sedis</taxon>
        <taxon>Zoopagomycota</taxon>
        <taxon>Kickxellomycotina</taxon>
        <taxon>Kickxellomycetes</taxon>
        <taxon>Kickxellales</taxon>
        <taxon>Kickxellaceae</taxon>
        <taxon>Spiromyces</taxon>
    </lineage>
</organism>
<name>A0ACC1H8L8_9FUNG</name>
<feature type="non-terminal residue" evidence="1">
    <location>
        <position position="239"/>
    </location>
</feature>
<dbReference type="Proteomes" id="UP001145114">
    <property type="component" value="Unassembled WGS sequence"/>
</dbReference>
<reference evidence="1" key="1">
    <citation type="submission" date="2022-06" db="EMBL/GenBank/DDBJ databases">
        <title>Phylogenomic reconstructions and comparative analyses of Kickxellomycotina fungi.</title>
        <authorList>
            <person name="Reynolds N.K."/>
            <person name="Stajich J.E."/>
            <person name="Barry K."/>
            <person name="Grigoriev I.V."/>
            <person name="Crous P."/>
            <person name="Smith M.E."/>
        </authorList>
    </citation>
    <scope>NUCLEOTIDE SEQUENCE</scope>
    <source>
        <strain evidence="1">RSA 2271</strain>
    </source>
</reference>
<feature type="non-terminal residue" evidence="1">
    <location>
        <position position="1"/>
    </location>
</feature>
<proteinExistence type="predicted"/>
<evidence type="ECO:0000313" key="1">
    <source>
        <dbReference type="EMBL" id="KAJ1672763.1"/>
    </source>
</evidence>
<evidence type="ECO:0000313" key="2">
    <source>
        <dbReference type="Proteomes" id="UP001145114"/>
    </source>
</evidence>
<protein>
    <submittedName>
        <fullName evidence="1">Uncharacterized protein</fullName>
    </submittedName>
</protein>
<sequence length="239" mass="25560">GGEYEVLLGQPWQRLARLKSENRPDGSLWCTVQDAETDQEVAFCAVPTVNKKAYQANGDLPRINQVEHTVGWVTAEVDLIDALHDNELLEDTISACARSEKTPVQVDNSSLSEPVGTYIGGQHCQVAEGPTAKPTGIGTRSATIDKPDKEHMIAITIQEEQEITDQWADPYEIAEAHGSGSDSLAESVRTPSQSPIAGYHLKDFFIRASASPDSSSAGEDVMGIGGTVVPQGDRGSAEG</sequence>
<comment type="caution">
    <text evidence="1">The sequence shown here is derived from an EMBL/GenBank/DDBJ whole genome shotgun (WGS) entry which is preliminary data.</text>
</comment>
<gene>
    <name evidence="1" type="ORF">EV182_006549</name>
</gene>
<accession>A0ACC1H8L8</accession>
<dbReference type="EMBL" id="JAMZIH010007877">
    <property type="protein sequence ID" value="KAJ1672763.1"/>
    <property type="molecule type" value="Genomic_DNA"/>
</dbReference>